<protein>
    <submittedName>
        <fullName evidence="2">Uncharacterized protein</fullName>
    </submittedName>
</protein>
<reference evidence="2 3" key="1">
    <citation type="submission" date="2021-06" db="EMBL/GenBank/DDBJ databases">
        <title>Caerostris extrusa draft genome.</title>
        <authorList>
            <person name="Kono N."/>
            <person name="Arakawa K."/>
        </authorList>
    </citation>
    <scope>NUCLEOTIDE SEQUENCE [LARGE SCALE GENOMIC DNA]</scope>
</reference>
<proteinExistence type="predicted"/>
<keyword evidence="3" id="KW-1185">Reference proteome</keyword>
<dbReference type="Proteomes" id="UP001054945">
    <property type="component" value="Unassembled WGS sequence"/>
</dbReference>
<dbReference type="EMBL" id="BPLR01014738">
    <property type="protein sequence ID" value="GIY70965.1"/>
    <property type="molecule type" value="Genomic_DNA"/>
</dbReference>
<comment type="caution">
    <text evidence="2">The sequence shown here is derived from an EMBL/GenBank/DDBJ whole genome shotgun (WGS) entry which is preliminary data.</text>
</comment>
<organism evidence="2 3">
    <name type="scientific">Caerostris extrusa</name>
    <name type="common">Bark spider</name>
    <name type="synonym">Caerostris bankana</name>
    <dbReference type="NCBI Taxonomy" id="172846"/>
    <lineage>
        <taxon>Eukaryota</taxon>
        <taxon>Metazoa</taxon>
        <taxon>Ecdysozoa</taxon>
        <taxon>Arthropoda</taxon>
        <taxon>Chelicerata</taxon>
        <taxon>Arachnida</taxon>
        <taxon>Araneae</taxon>
        <taxon>Araneomorphae</taxon>
        <taxon>Entelegynae</taxon>
        <taxon>Araneoidea</taxon>
        <taxon>Araneidae</taxon>
        <taxon>Caerostris</taxon>
    </lineage>
</organism>
<gene>
    <name evidence="2" type="ORF">CEXT_316401</name>
</gene>
<name>A0AAV4VNJ2_CAEEX</name>
<sequence length="78" mass="8817">MKPTTSHILRNNLPFPADVNKQPLRKYQPNSSTPFDLSLLPNSASKLETRHDLRLLQAFLLPCYLFAGGHNITGRSQE</sequence>
<dbReference type="AlphaFoldDB" id="A0AAV4VNJ2"/>
<evidence type="ECO:0000256" key="1">
    <source>
        <dbReference type="SAM" id="MobiDB-lite"/>
    </source>
</evidence>
<accession>A0AAV4VNJ2</accession>
<evidence type="ECO:0000313" key="3">
    <source>
        <dbReference type="Proteomes" id="UP001054945"/>
    </source>
</evidence>
<evidence type="ECO:0000313" key="2">
    <source>
        <dbReference type="EMBL" id="GIY70965.1"/>
    </source>
</evidence>
<feature type="region of interest" description="Disordered" evidence="1">
    <location>
        <begin position="1"/>
        <end position="32"/>
    </location>
</feature>